<keyword evidence="2" id="KW-1185">Reference proteome</keyword>
<proteinExistence type="predicted"/>
<evidence type="ECO:0000313" key="2">
    <source>
        <dbReference type="Proteomes" id="UP001246858"/>
    </source>
</evidence>
<organism evidence="1 2">
    <name type="scientific">Pedobacter africanus</name>
    <dbReference type="NCBI Taxonomy" id="151894"/>
    <lineage>
        <taxon>Bacteria</taxon>
        <taxon>Pseudomonadati</taxon>
        <taxon>Bacteroidota</taxon>
        <taxon>Sphingobacteriia</taxon>
        <taxon>Sphingobacteriales</taxon>
        <taxon>Sphingobacteriaceae</taxon>
        <taxon>Pedobacter</taxon>
    </lineage>
</organism>
<evidence type="ECO:0000313" key="1">
    <source>
        <dbReference type="EMBL" id="MDR6786410.1"/>
    </source>
</evidence>
<reference evidence="1" key="1">
    <citation type="submission" date="2023-07" db="EMBL/GenBank/DDBJ databases">
        <title>Sorghum-associated microbial communities from plants grown in Nebraska, USA.</title>
        <authorList>
            <person name="Schachtman D."/>
        </authorList>
    </citation>
    <scope>NUCLEOTIDE SEQUENCE</scope>
    <source>
        <strain evidence="1">2697</strain>
    </source>
</reference>
<dbReference type="EMBL" id="JAVDTF010000006">
    <property type="protein sequence ID" value="MDR6786410.1"/>
    <property type="molecule type" value="Genomic_DNA"/>
</dbReference>
<protein>
    <submittedName>
        <fullName evidence="1">Uncharacterized protein</fullName>
    </submittedName>
</protein>
<accession>A0ACC6L4R2</accession>
<name>A0ACC6L4R2_9SPHI</name>
<comment type="caution">
    <text evidence="1">The sequence shown here is derived from an EMBL/GenBank/DDBJ whole genome shotgun (WGS) entry which is preliminary data.</text>
</comment>
<gene>
    <name evidence="1" type="ORF">J2X78_005003</name>
</gene>
<sequence length="284" mass="30106">MKFKNLNIGFAGLIIGSTLLLSCVKNDNNDDFPEGGVPPTAGGFTASSQISPSNLVAYWNFNADSILDSVSKTTGTNAGMTFTTGLKGKALTGNPDATKKAYATAIASPAVKAMTQYTVSMWVNTPQNTGATGIFGLGDTQGFWGNINVFFENGGTTTLARFKTIYGDNGVTRDNNIQDVQNGFNNWVQYVITYDGAGNFKSYVNGSLARTTTVAGMTGIRFINVGPIVFGTLHFMTVPSSTTGSPGEGWAGYLAGKMDEVRIYNKALTSIEVSALSILERQGR</sequence>
<dbReference type="Proteomes" id="UP001246858">
    <property type="component" value="Unassembled WGS sequence"/>
</dbReference>